<keyword evidence="2" id="KW-1133">Transmembrane helix</keyword>
<evidence type="ECO:0000313" key="3">
    <source>
        <dbReference type="EMBL" id="KAF9485602.1"/>
    </source>
</evidence>
<accession>A0A9P6CZU0</accession>
<evidence type="ECO:0000313" key="4">
    <source>
        <dbReference type="Proteomes" id="UP000807469"/>
    </source>
</evidence>
<feature type="transmembrane region" description="Helical" evidence="2">
    <location>
        <begin position="20"/>
        <end position="44"/>
    </location>
</feature>
<feature type="transmembrane region" description="Helical" evidence="2">
    <location>
        <begin position="90"/>
        <end position="108"/>
    </location>
</feature>
<dbReference type="Proteomes" id="UP000807469">
    <property type="component" value="Unassembled WGS sequence"/>
</dbReference>
<sequence>MGSICLSSASILRCTTLSEIQSIILIIPTALEVIFSTSLIFVNWKGGKRHLLLTAEGWVYFILSAIELVFDIIPGARDNLSLFRASDVGIGVASFLPIFFYTFFLFILTGNDLAETLPKRLKNVAKLSLILFVPAIIIFNEIASFVGVIIRRIPSPKSPTQTIVAVGFSSNREESLWAFFTSTTLALLVVFQASVFCFAFFRLCRALLAQRRIENEGLDKAHFVNGTGWLCASLKIGALESVVGFAGGAFGIALTRRIMRMLARACLCIGIVKGVDAVEDFRMVQRELRQSKDNDHEAKNPLRQLQISNPRFSTFRQLSPTAREFHAIPSSKRTSIGYITEKSETPKRPHYSTWSQRQSTMLQSGLPGMKNFASIKEAKEKQRVTILYNQGTPRLYMRFSTLDVPSPALIAEKVKSRPRSELLESYTKSQVPLHRGHQSVSMLSEEDSIIQVPAPFFHRDHPDSESNRDSMNSIPSFGAYEIVDARKLPQMTAMAQVYQPPTTVNSASAPNATSAMNFPEPVYQAPPIRLDERQSQDYNARVKSMASVKSVPDSIKAVRELTHQFPGPPGLSQIRPPEIREFQPAAMADPAPLEVVENSVWEEDSRISAQRLSVMSMPQVISSPSQLIFNKGRISQERSPSDADVHLAYAGIENAATDSPRARGGKVPITPGGYSRMSTNSRNKAKRRSSQKPIDPFNDDEASLRLSPNPVYAPVGVPLRQSLMPAGKAKPQPVTADVDTPTTAFSEITRLQETIVEGRIDPFLDFGTALDSGKSRQFRPSLPPMPQPAISQRRPSISVIPTHARKLSKSEEKLSRIVQWVDTSANVAMAEAQANPEIPITPLVESPTEILPSEKPRDNNLQNLHDRGPSMDALSIPWMKNPNISAEEKRRLGGPATVVSSALRPQLTRITTVGKAPSRRTPAPMRSAHARGTSLHLQPIMVPPRNGNLPEAVQIEYGSVESPEGMGVLRDSEVLANEGGLKPISNRF</sequence>
<feature type="region of interest" description="Disordered" evidence="1">
    <location>
        <begin position="772"/>
        <end position="792"/>
    </location>
</feature>
<organism evidence="3 4">
    <name type="scientific">Pholiota conissans</name>
    <dbReference type="NCBI Taxonomy" id="109636"/>
    <lineage>
        <taxon>Eukaryota</taxon>
        <taxon>Fungi</taxon>
        <taxon>Dikarya</taxon>
        <taxon>Basidiomycota</taxon>
        <taxon>Agaricomycotina</taxon>
        <taxon>Agaricomycetes</taxon>
        <taxon>Agaricomycetidae</taxon>
        <taxon>Agaricales</taxon>
        <taxon>Agaricineae</taxon>
        <taxon>Strophariaceae</taxon>
        <taxon>Pholiota</taxon>
    </lineage>
</organism>
<feature type="transmembrane region" description="Helical" evidence="2">
    <location>
        <begin position="51"/>
        <end position="70"/>
    </location>
</feature>
<protein>
    <submittedName>
        <fullName evidence="3">Uncharacterized protein</fullName>
    </submittedName>
</protein>
<dbReference type="EMBL" id="MU155134">
    <property type="protein sequence ID" value="KAF9485602.1"/>
    <property type="molecule type" value="Genomic_DNA"/>
</dbReference>
<keyword evidence="4" id="KW-1185">Reference proteome</keyword>
<name>A0A9P6CZU0_9AGAR</name>
<evidence type="ECO:0000256" key="1">
    <source>
        <dbReference type="SAM" id="MobiDB-lite"/>
    </source>
</evidence>
<reference evidence="3" key="1">
    <citation type="submission" date="2020-11" db="EMBL/GenBank/DDBJ databases">
        <authorList>
            <consortium name="DOE Joint Genome Institute"/>
            <person name="Ahrendt S."/>
            <person name="Riley R."/>
            <person name="Andreopoulos W."/>
            <person name="Labutti K."/>
            <person name="Pangilinan J."/>
            <person name="Ruiz-Duenas F.J."/>
            <person name="Barrasa J.M."/>
            <person name="Sanchez-Garcia M."/>
            <person name="Camarero S."/>
            <person name="Miyauchi S."/>
            <person name="Serrano A."/>
            <person name="Linde D."/>
            <person name="Babiker R."/>
            <person name="Drula E."/>
            <person name="Ayuso-Fernandez I."/>
            <person name="Pacheco R."/>
            <person name="Padilla G."/>
            <person name="Ferreira P."/>
            <person name="Barriuso J."/>
            <person name="Kellner H."/>
            <person name="Castanera R."/>
            <person name="Alfaro M."/>
            <person name="Ramirez L."/>
            <person name="Pisabarro A.G."/>
            <person name="Kuo A."/>
            <person name="Tritt A."/>
            <person name="Lipzen A."/>
            <person name="He G."/>
            <person name="Yan M."/>
            <person name="Ng V."/>
            <person name="Cullen D."/>
            <person name="Martin F."/>
            <person name="Rosso M.-N."/>
            <person name="Henrissat B."/>
            <person name="Hibbett D."/>
            <person name="Martinez A.T."/>
            <person name="Grigoriev I.V."/>
        </authorList>
    </citation>
    <scope>NUCLEOTIDE SEQUENCE</scope>
    <source>
        <strain evidence="3">CIRM-BRFM 674</strain>
    </source>
</reference>
<keyword evidence="2" id="KW-0472">Membrane</keyword>
<proteinExistence type="predicted"/>
<keyword evidence="2" id="KW-0812">Transmembrane</keyword>
<evidence type="ECO:0000256" key="2">
    <source>
        <dbReference type="SAM" id="Phobius"/>
    </source>
</evidence>
<feature type="transmembrane region" description="Helical" evidence="2">
    <location>
        <begin position="176"/>
        <end position="201"/>
    </location>
</feature>
<feature type="transmembrane region" description="Helical" evidence="2">
    <location>
        <begin position="129"/>
        <end position="150"/>
    </location>
</feature>
<dbReference type="OrthoDB" id="3219582at2759"/>
<gene>
    <name evidence="3" type="ORF">BDN70DRAFT_532654</name>
</gene>
<comment type="caution">
    <text evidence="3">The sequence shown here is derived from an EMBL/GenBank/DDBJ whole genome shotgun (WGS) entry which is preliminary data.</text>
</comment>
<feature type="region of interest" description="Disordered" evidence="1">
    <location>
        <begin position="658"/>
        <end position="709"/>
    </location>
</feature>
<dbReference type="AlphaFoldDB" id="A0A9P6CZU0"/>